<accession>A0A5C1AL07</accession>
<dbReference type="SUPFAM" id="SSF53649">
    <property type="entry name" value="Alkaline phosphatase-like"/>
    <property type="match status" value="1"/>
</dbReference>
<dbReference type="InterPro" id="IPR006311">
    <property type="entry name" value="TAT_signal"/>
</dbReference>
<dbReference type="PROSITE" id="PS51318">
    <property type="entry name" value="TAT"/>
    <property type="match status" value="1"/>
</dbReference>
<dbReference type="Pfam" id="PF07394">
    <property type="entry name" value="DUF1501"/>
    <property type="match status" value="1"/>
</dbReference>
<proteinExistence type="predicted"/>
<dbReference type="PANTHER" id="PTHR43737">
    <property type="entry name" value="BLL7424 PROTEIN"/>
    <property type="match status" value="1"/>
</dbReference>
<dbReference type="InterPro" id="IPR017850">
    <property type="entry name" value="Alkaline_phosphatase_core_sf"/>
</dbReference>
<reference evidence="2" key="1">
    <citation type="submission" date="2019-08" db="EMBL/GenBank/DDBJ databases">
        <title>Limnoglobus roseus gen. nov., sp. nov., a novel freshwater planctomycete with a giant genome from the family Gemmataceae.</title>
        <authorList>
            <person name="Kulichevskaya I.S."/>
            <person name="Naumoff D.G."/>
            <person name="Miroshnikov K."/>
            <person name="Ivanova A."/>
            <person name="Philippov D.A."/>
            <person name="Hakobyan A."/>
            <person name="Rijpstra I.C."/>
            <person name="Sinninghe Damste J.S."/>
            <person name="Liesack W."/>
            <person name="Dedysh S.N."/>
        </authorList>
    </citation>
    <scope>NUCLEOTIDE SEQUENCE [LARGE SCALE GENOMIC DNA]</scope>
    <source>
        <strain evidence="2">PX52</strain>
    </source>
</reference>
<evidence type="ECO:0000313" key="2">
    <source>
        <dbReference type="Proteomes" id="UP000324974"/>
    </source>
</evidence>
<dbReference type="KEGG" id="lrs:PX52LOC_07167"/>
<protein>
    <recommendedName>
        <fullName evidence="3">DUF1501 domain-containing protein</fullName>
    </recommendedName>
</protein>
<evidence type="ECO:0008006" key="3">
    <source>
        <dbReference type="Google" id="ProtNLM"/>
    </source>
</evidence>
<gene>
    <name evidence="1" type="ORF">PX52LOC_07167</name>
</gene>
<dbReference type="PANTHER" id="PTHR43737:SF1">
    <property type="entry name" value="DUF1501 DOMAIN-CONTAINING PROTEIN"/>
    <property type="match status" value="1"/>
</dbReference>
<evidence type="ECO:0000313" key="1">
    <source>
        <dbReference type="EMBL" id="QEL20079.1"/>
    </source>
</evidence>
<keyword evidence="2" id="KW-1185">Reference proteome</keyword>
<dbReference type="InterPro" id="IPR010869">
    <property type="entry name" value="DUF1501"/>
</dbReference>
<dbReference type="RefSeq" id="WP_149114407.1">
    <property type="nucleotide sequence ID" value="NZ_CP042425.1"/>
</dbReference>
<sequence length="429" mass="46518">MLNFFGSTTNSFCDGVSRRNFLKVGTFGAGLTLADAYRAQAAAKKTEGTRSKAMKSAIFIYLPGGPSHLDMYDLKPDAPKEIRGEFNPIATNVPGVQICEHFPLQAKMWDKLAVVRSLTSVDEHSDTLVMTGYPDRVNATAGHPSFGAVVSKLRGDGPESVPPFVSLRGMSRGTEPGYLGLSHRPFTPSGPGNANLKLAGGVTPERLDTRKTLLDSFDDTRREIDASGAMKGIDAYTERALDMVSSGVVRNALNLEKEDKATRDRYKGVEQFLTARRLIEAGVGFVTLSIGGWDTHGQNFQSLKKQLPKVDQAIANLIQDLHDRGLQDDVVTVMWGEFGRTPKINASAGRDHWSPAMSALVAGGGLKMGQAVGATNAKGERPKDWAYTVPQLMSTLYRAIGIDPAMTFPNGSGRPMYILDDRDPVRELV</sequence>
<dbReference type="OrthoDB" id="237888at2"/>
<dbReference type="EMBL" id="CP042425">
    <property type="protein sequence ID" value="QEL20079.1"/>
    <property type="molecule type" value="Genomic_DNA"/>
</dbReference>
<dbReference type="AlphaFoldDB" id="A0A5C1AL07"/>
<name>A0A5C1AL07_9BACT</name>
<dbReference type="Proteomes" id="UP000324974">
    <property type="component" value="Chromosome"/>
</dbReference>
<organism evidence="1 2">
    <name type="scientific">Limnoglobus roseus</name>
    <dbReference type="NCBI Taxonomy" id="2598579"/>
    <lineage>
        <taxon>Bacteria</taxon>
        <taxon>Pseudomonadati</taxon>
        <taxon>Planctomycetota</taxon>
        <taxon>Planctomycetia</taxon>
        <taxon>Gemmatales</taxon>
        <taxon>Gemmataceae</taxon>
        <taxon>Limnoglobus</taxon>
    </lineage>
</organism>